<dbReference type="GO" id="GO:0016887">
    <property type="term" value="F:ATP hydrolysis activity"/>
    <property type="evidence" value="ECO:0007669"/>
    <property type="project" value="InterPro"/>
</dbReference>
<dbReference type="GO" id="GO:0005524">
    <property type="term" value="F:ATP binding"/>
    <property type="evidence" value="ECO:0007669"/>
    <property type="project" value="UniProtKB-KW"/>
</dbReference>
<keyword evidence="3 5" id="KW-0067">ATP-binding</keyword>
<keyword evidence="2" id="KW-0547">Nucleotide-binding</keyword>
<dbReference type="PANTHER" id="PTHR45772">
    <property type="entry name" value="CONSERVED COMPONENT OF ABC TRANSPORTER FOR NATURAL AMINO ACIDS-RELATED"/>
    <property type="match status" value="1"/>
</dbReference>
<keyword evidence="6" id="KW-1185">Reference proteome</keyword>
<dbReference type="PROSITE" id="PS50893">
    <property type="entry name" value="ABC_TRANSPORTER_2"/>
    <property type="match status" value="1"/>
</dbReference>
<dbReference type="InterPro" id="IPR003593">
    <property type="entry name" value="AAA+_ATPase"/>
</dbReference>
<dbReference type="InterPro" id="IPR027417">
    <property type="entry name" value="P-loop_NTPase"/>
</dbReference>
<dbReference type="AlphaFoldDB" id="A0A1M5SAL3"/>
<sequence>MGAALEITDLTLRFGGVLALDAVDLSVASNTVMGVAGPIGSGKSSLINVLTGHYPAQGSVCFQGRPIAHLTPPERARLGIVRTFQTPRVYRRMSILENMRAALHATRHLFQGPSARRREDAHLRDGLAVFGLDHVAHELPDRLTQFELRLLEMARAHVTGARLLLLDEPAAGATSEEARQLSRAMTEHLIPGRTVVLVEHRIDLLRALCTDLVVLQAGRKIGFGTPDSVLARPDIRACLMGDPVDA</sequence>
<accession>A0A1M5SAL3</accession>
<dbReference type="InterPro" id="IPR003439">
    <property type="entry name" value="ABC_transporter-like_ATP-bd"/>
</dbReference>
<proteinExistence type="predicted"/>
<protein>
    <submittedName>
        <fullName evidence="5">Amino acid/amide ABC transporter ATP-binding protein 1, HAAT family</fullName>
    </submittedName>
</protein>
<dbReference type="SMART" id="SM00382">
    <property type="entry name" value="AAA"/>
    <property type="match status" value="1"/>
</dbReference>
<dbReference type="SUPFAM" id="SSF52540">
    <property type="entry name" value="P-loop containing nucleoside triphosphate hydrolases"/>
    <property type="match status" value="1"/>
</dbReference>
<keyword evidence="1" id="KW-0813">Transport</keyword>
<gene>
    <name evidence="5" type="ORF">SAMN05443551_2066</name>
</gene>
<dbReference type="InterPro" id="IPR051120">
    <property type="entry name" value="ABC_AA/LPS_Transport"/>
</dbReference>
<dbReference type="OrthoDB" id="9806149at2"/>
<dbReference type="GO" id="GO:0005886">
    <property type="term" value="C:plasma membrane"/>
    <property type="evidence" value="ECO:0007669"/>
    <property type="project" value="TreeGrafter"/>
</dbReference>
<feature type="domain" description="ABC transporter" evidence="4">
    <location>
        <begin position="5"/>
        <end position="242"/>
    </location>
</feature>
<evidence type="ECO:0000313" key="6">
    <source>
        <dbReference type="Proteomes" id="UP000184221"/>
    </source>
</evidence>
<organism evidence="5 6">
    <name type="scientific">Marivita hallyeonensis</name>
    <dbReference type="NCBI Taxonomy" id="996342"/>
    <lineage>
        <taxon>Bacteria</taxon>
        <taxon>Pseudomonadati</taxon>
        <taxon>Pseudomonadota</taxon>
        <taxon>Alphaproteobacteria</taxon>
        <taxon>Rhodobacterales</taxon>
        <taxon>Roseobacteraceae</taxon>
        <taxon>Marivita</taxon>
    </lineage>
</organism>
<evidence type="ECO:0000256" key="2">
    <source>
        <dbReference type="ARBA" id="ARBA00022741"/>
    </source>
</evidence>
<dbReference type="Gene3D" id="3.40.50.300">
    <property type="entry name" value="P-loop containing nucleotide triphosphate hydrolases"/>
    <property type="match status" value="1"/>
</dbReference>
<dbReference type="Pfam" id="PF00005">
    <property type="entry name" value="ABC_tran"/>
    <property type="match status" value="1"/>
</dbReference>
<dbReference type="Proteomes" id="UP000184221">
    <property type="component" value="Unassembled WGS sequence"/>
</dbReference>
<evidence type="ECO:0000313" key="5">
    <source>
        <dbReference type="EMBL" id="SHH35534.1"/>
    </source>
</evidence>
<evidence type="ECO:0000256" key="3">
    <source>
        <dbReference type="ARBA" id="ARBA00022840"/>
    </source>
</evidence>
<evidence type="ECO:0000256" key="1">
    <source>
        <dbReference type="ARBA" id="ARBA00022448"/>
    </source>
</evidence>
<dbReference type="RefSeq" id="WP_084066174.1">
    <property type="nucleotide sequence ID" value="NZ_FQXC01000002.1"/>
</dbReference>
<name>A0A1M5SAL3_9RHOB</name>
<evidence type="ECO:0000259" key="4">
    <source>
        <dbReference type="PROSITE" id="PS50893"/>
    </source>
</evidence>
<reference evidence="5 6" key="1">
    <citation type="submission" date="2016-11" db="EMBL/GenBank/DDBJ databases">
        <authorList>
            <person name="Jaros S."/>
            <person name="Januszkiewicz K."/>
            <person name="Wedrychowicz H."/>
        </authorList>
    </citation>
    <scope>NUCLEOTIDE SEQUENCE [LARGE SCALE GENOMIC DNA]</scope>
    <source>
        <strain evidence="5 6">DSM 29431</strain>
    </source>
</reference>
<dbReference type="STRING" id="996342.SAMN05443551_2066"/>
<dbReference type="EMBL" id="FQXC01000002">
    <property type="protein sequence ID" value="SHH35534.1"/>
    <property type="molecule type" value="Genomic_DNA"/>
</dbReference>